<sequence>MHLRTRSITLQGLRFYPDTAAHRRLKEKGQASRTLLDIQSPRVKISHINLADLLFRNSLSMNSVVAELPVITQLLDESVENKRNRNGKGSGNLKAINIQKLVVKNAKYQYLVLGQQNRLRHEVPQFSLRVQDLRLEVQEQEGLTKMLHAAALDLSLQDYTYHSSDSVYTVQVRRLSYSSGQQVLKVRDVAVQPDLHANTELPKSQRHRMLYHFRTPLLSLQGLDVAAACGTKQLQLDRLMLEHSDLHILEDLTLPDSAALPGLSEIYTDLSPYLREINVRELRLTDGSFSYRHKDGTIHNAHSLKNANITLQALRLDSATLFTPKDKAFAQAIELATGSYTYNPRNSPYTLKAGGISLSSQAKTMQVEELHLTGDWDKNDYLKNSGKARRNLYDIKLPHLSFLGLDLLQVLRTSRLTIGSISTAQPVIDVRTDLLVPKTEEGPGLRELYQQLSGLVTSLEVGEISIADASITQHNNTRDIQLLQQLEHASMTATGLLVDSAFIFNPDVTLPLQDAVVTAQNYRYQMPDNTYVFILAGLRYSTRQQEFSASTVDVISSLKANKRQKSLGNASRNLYNLSAGTLRITGVDMIRALNTGHLSADILLLRQPDAAILLDRTVAASEKGDQTAGRGLFGLLDKISVNTIRLEDGSFMLYEKLEPVMRTHYLEHATATVSAFELTPASFANLDNALPMQEMTLLAADYTYQSTDSLYTIRLDSVHYSSSSQEVVAHAFTVKANRKVNERLKVVHPELASRNLIDIAAERSFISGFNLIHSYATGQYEMRHLLLAGPKVTILQDQNVLQANGKTPAVQDTTAAGSAVQQLNDMVTTMRVGRLEVIDGTFDFHILEDTIRISQTLEHVTLAIDQLRLVSLEETDPLDIFDVDDIDIRVKGYTFFTRDSLYALEVKEIKASMQNRSLTADSLRLRPLYSKEAYSSLFTYARDRVDMTVPKIAMQGISLRALFNNQAIIAHKMIIENPVVEIYRDNRLGFDPELRPPTLQSALRGAGIYVRLDTILVEKNNFLHPVIAKNGIKPAVFVLDSIQMQAYNVTNDAALIRLNNVMTVNASALFMGVSTLQVHFLFEMDHPEDRYTYEGTLESMDFAALNPLLENMIFIRVKSGWINNASFSVEATGEEANGQVHFPYKNLKVQLLNKKDLENPGFLLKAGSRLVNLLIIKTNNPSSWGRFREGEVEEERDPKRSVSYHMSQSVLDGVTSSLMTKLVQRIVSKFVDL</sequence>
<dbReference type="Proteomes" id="UP001207228">
    <property type="component" value="Unassembled WGS sequence"/>
</dbReference>
<accession>A0ABT3RGW3</accession>
<dbReference type="RefSeq" id="WP_266052932.1">
    <property type="nucleotide sequence ID" value="NZ_JAPFQO010000008.1"/>
</dbReference>
<name>A0ABT3RGW3_9BACT</name>
<organism evidence="1 2">
    <name type="scientific">Pontibacter anaerobius</name>
    <dbReference type="NCBI Taxonomy" id="2993940"/>
    <lineage>
        <taxon>Bacteria</taxon>
        <taxon>Pseudomonadati</taxon>
        <taxon>Bacteroidota</taxon>
        <taxon>Cytophagia</taxon>
        <taxon>Cytophagales</taxon>
        <taxon>Hymenobacteraceae</taxon>
        <taxon>Pontibacter</taxon>
    </lineage>
</organism>
<proteinExistence type="predicted"/>
<dbReference type="EMBL" id="JAPFQO010000008">
    <property type="protein sequence ID" value="MCX2740869.1"/>
    <property type="molecule type" value="Genomic_DNA"/>
</dbReference>
<evidence type="ECO:0000313" key="2">
    <source>
        <dbReference type="Proteomes" id="UP001207228"/>
    </source>
</evidence>
<evidence type="ECO:0000313" key="1">
    <source>
        <dbReference type="EMBL" id="MCX2740869.1"/>
    </source>
</evidence>
<comment type="caution">
    <text evidence="1">The sequence shown here is derived from an EMBL/GenBank/DDBJ whole genome shotgun (WGS) entry which is preliminary data.</text>
</comment>
<keyword evidence="2" id="KW-1185">Reference proteome</keyword>
<protein>
    <submittedName>
        <fullName evidence="1">Uncharacterized protein</fullName>
    </submittedName>
</protein>
<gene>
    <name evidence="1" type="ORF">OO017_13005</name>
</gene>
<reference evidence="1 2" key="1">
    <citation type="submission" date="2022-11" db="EMBL/GenBank/DDBJ databases">
        <title>The characterization of three novel Bacteroidetes species and genomic analysis of their roles in tidal elemental geochemical cycles.</title>
        <authorList>
            <person name="Ma K.-J."/>
        </authorList>
    </citation>
    <scope>NUCLEOTIDE SEQUENCE [LARGE SCALE GENOMIC DNA]</scope>
    <source>
        <strain evidence="1 2">M82</strain>
    </source>
</reference>